<organism evidence="3 4">
    <name type="scientific">Stenotrophomonas oahuensis</name>
    <dbReference type="NCBI Taxonomy" id="3003271"/>
    <lineage>
        <taxon>Bacteria</taxon>
        <taxon>Pseudomonadati</taxon>
        <taxon>Pseudomonadota</taxon>
        <taxon>Gammaproteobacteria</taxon>
        <taxon>Lysobacterales</taxon>
        <taxon>Lysobacteraceae</taxon>
        <taxon>Stenotrophomonas</taxon>
    </lineage>
</organism>
<reference evidence="3 4" key="1">
    <citation type="submission" date="2022-12" db="EMBL/GenBank/DDBJ databases">
        <title>Two new species, Stenotrophomonas aracearum and Stenotrophomonas oahuensis, isolated from Anthurium (Araceae family) in Hawaii.</title>
        <authorList>
            <person name="Chunag S.C."/>
            <person name="Dobhal S."/>
            <person name="Alvarez A."/>
            <person name="Arif M."/>
        </authorList>
    </citation>
    <scope>NUCLEOTIDE SEQUENCE [LARGE SCALE GENOMIC DNA]</scope>
    <source>
        <strain evidence="3 4">A5586</strain>
    </source>
</reference>
<evidence type="ECO:0000313" key="4">
    <source>
        <dbReference type="Proteomes" id="UP001302072"/>
    </source>
</evidence>
<dbReference type="RefSeq" id="WP_311193333.1">
    <property type="nucleotide sequence ID" value="NZ_CP115541.1"/>
</dbReference>
<dbReference type="Proteomes" id="UP001302072">
    <property type="component" value="Chromosome"/>
</dbReference>
<keyword evidence="4" id="KW-1185">Reference proteome</keyword>
<evidence type="ECO:0000256" key="1">
    <source>
        <dbReference type="ARBA" id="ARBA00022649"/>
    </source>
</evidence>
<gene>
    <name evidence="3" type="ORF">PDM29_08085</name>
</gene>
<dbReference type="Pfam" id="PF08681">
    <property type="entry name" value="TacA1"/>
    <property type="match status" value="1"/>
</dbReference>
<dbReference type="InterPro" id="IPR014795">
    <property type="entry name" value="TacA_1-like"/>
</dbReference>
<keyword evidence="1" id="KW-1277">Toxin-antitoxin system</keyword>
<dbReference type="EMBL" id="CP115541">
    <property type="protein sequence ID" value="WNH54221.1"/>
    <property type="molecule type" value="Genomic_DNA"/>
</dbReference>
<evidence type="ECO:0000313" key="3">
    <source>
        <dbReference type="EMBL" id="WNH54221.1"/>
    </source>
</evidence>
<dbReference type="InterPro" id="IPR010985">
    <property type="entry name" value="Ribbon_hlx_hlx"/>
</dbReference>
<name>A0ABY9YTH9_9GAMM</name>
<sequence>MTTHTARLSLRQNPAVKEWFARAAEPIVILSEEESRRFLDALDAPFQPNAKLKKALARLTTD</sequence>
<evidence type="ECO:0000256" key="2">
    <source>
        <dbReference type="ARBA" id="ARBA00049988"/>
    </source>
</evidence>
<proteinExistence type="inferred from homology"/>
<dbReference type="Gene3D" id="1.20.5.780">
    <property type="entry name" value="Single helix bin"/>
    <property type="match status" value="1"/>
</dbReference>
<protein>
    <submittedName>
        <fullName evidence="3">DUF1778 domain-containing protein</fullName>
    </submittedName>
</protein>
<accession>A0ABY9YTH9</accession>
<comment type="similarity">
    <text evidence="2">Belongs to the TacA antitoxin family.</text>
</comment>
<dbReference type="SUPFAM" id="SSF47598">
    <property type="entry name" value="Ribbon-helix-helix"/>
    <property type="match status" value="1"/>
</dbReference>